<feature type="domain" description="C2H2-type" evidence="3">
    <location>
        <begin position="176"/>
        <end position="203"/>
    </location>
</feature>
<keyword evidence="5" id="KW-1185">Reference proteome</keyword>
<dbReference type="GO" id="GO:0008270">
    <property type="term" value="F:zinc ion binding"/>
    <property type="evidence" value="ECO:0007669"/>
    <property type="project" value="UniProtKB-KW"/>
</dbReference>
<evidence type="ECO:0000256" key="2">
    <source>
        <dbReference type="SAM" id="MobiDB-lite"/>
    </source>
</evidence>
<accession>A0A9P9JXL0</accession>
<keyword evidence="1" id="KW-0479">Metal-binding</keyword>
<feature type="region of interest" description="Disordered" evidence="2">
    <location>
        <begin position="1"/>
        <end position="59"/>
    </location>
</feature>
<dbReference type="OrthoDB" id="10014897at2759"/>
<dbReference type="PROSITE" id="PS50157">
    <property type="entry name" value="ZINC_FINGER_C2H2_2"/>
    <property type="match status" value="1"/>
</dbReference>
<evidence type="ECO:0000256" key="1">
    <source>
        <dbReference type="PROSITE-ProRule" id="PRU00042"/>
    </source>
</evidence>
<protein>
    <recommendedName>
        <fullName evidence="3">C2H2-type domain-containing protein</fullName>
    </recommendedName>
</protein>
<dbReference type="SMART" id="SM00355">
    <property type="entry name" value="ZnF_C2H2"/>
    <property type="match status" value="2"/>
</dbReference>
<evidence type="ECO:0000259" key="3">
    <source>
        <dbReference type="PROSITE" id="PS50157"/>
    </source>
</evidence>
<feature type="non-terminal residue" evidence="4">
    <location>
        <position position="1"/>
    </location>
</feature>
<name>A0A9P9JXL0_FUSSL</name>
<reference evidence="4" key="1">
    <citation type="journal article" date="2021" name="Nat. Commun.">
        <title>Genetic determinants of endophytism in the Arabidopsis root mycobiome.</title>
        <authorList>
            <person name="Mesny F."/>
            <person name="Miyauchi S."/>
            <person name="Thiergart T."/>
            <person name="Pickel B."/>
            <person name="Atanasova L."/>
            <person name="Karlsson M."/>
            <person name="Huettel B."/>
            <person name="Barry K.W."/>
            <person name="Haridas S."/>
            <person name="Chen C."/>
            <person name="Bauer D."/>
            <person name="Andreopoulos W."/>
            <person name="Pangilinan J."/>
            <person name="LaButti K."/>
            <person name="Riley R."/>
            <person name="Lipzen A."/>
            <person name="Clum A."/>
            <person name="Drula E."/>
            <person name="Henrissat B."/>
            <person name="Kohler A."/>
            <person name="Grigoriev I.V."/>
            <person name="Martin F.M."/>
            <person name="Hacquard S."/>
        </authorList>
    </citation>
    <scope>NUCLEOTIDE SEQUENCE</scope>
    <source>
        <strain evidence="4">FSSC 5 MPI-SDFR-AT-0091</strain>
    </source>
</reference>
<organism evidence="4 5">
    <name type="scientific">Fusarium solani</name>
    <name type="common">Filamentous fungus</name>
    <dbReference type="NCBI Taxonomy" id="169388"/>
    <lineage>
        <taxon>Eukaryota</taxon>
        <taxon>Fungi</taxon>
        <taxon>Dikarya</taxon>
        <taxon>Ascomycota</taxon>
        <taxon>Pezizomycotina</taxon>
        <taxon>Sordariomycetes</taxon>
        <taxon>Hypocreomycetidae</taxon>
        <taxon>Hypocreales</taxon>
        <taxon>Nectriaceae</taxon>
        <taxon>Fusarium</taxon>
        <taxon>Fusarium solani species complex</taxon>
    </lineage>
</organism>
<sequence>MEPDLAPDQTRDSGSQLKDDVPIDPMLQNPHAPTRPTCTRDMPKPPATTTPSRDTACSDGIQSLETQPTIAEPLPANITKREVPERFRCGICADKPFVWSRQLKTHVLRKHPDGKRVYACNNPVCKQSFDFDVELMCHECPEPLKKPFACVCGSDFRTEDIARRHQCRRIVDKLSYFCGDCSEIFNTMAKLLNHVFQHSVLENRYDCFCGLQ</sequence>
<dbReference type="Proteomes" id="UP000736672">
    <property type="component" value="Unassembled WGS sequence"/>
</dbReference>
<dbReference type="AlphaFoldDB" id="A0A9P9JXL0"/>
<keyword evidence="1" id="KW-0862">Zinc</keyword>
<evidence type="ECO:0000313" key="4">
    <source>
        <dbReference type="EMBL" id="KAH7232529.1"/>
    </source>
</evidence>
<dbReference type="InterPro" id="IPR013087">
    <property type="entry name" value="Znf_C2H2_type"/>
</dbReference>
<dbReference type="Gene3D" id="3.30.160.60">
    <property type="entry name" value="Classic Zinc Finger"/>
    <property type="match status" value="1"/>
</dbReference>
<feature type="compositionally biased region" description="Polar residues" evidence="2">
    <location>
        <begin position="47"/>
        <end position="59"/>
    </location>
</feature>
<dbReference type="EMBL" id="JAGTJS010000029">
    <property type="protein sequence ID" value="KAH7232529.1"/>
    <property type="molecule type" value="Genomic_DNA"/>
</dbReference>
<dbReference type="PROSITE" id="PS00028">
    <property type="entry name" value="ZINC_FINGER_C2H2_1"/>
    <property type="match status" value="1"/>
</dbReference>
<gene>
    <name evidence="4" type="ORF">B0J15DRAFT_530300</name>
</gene>
<comment type="caution">
    <text evidence="4">The sequence shown here is derived from an EMBL/GenBank/DDBJ whole genome shotgun (WGS) entry which is preliminary data.</text>
</comment>
<evidence type="ECO:0000313" key="5">
    <source>
        <dbReference type="Proteomes" id="UP000736672"/>
    </source>
</evidence>
<proteinExistence type="predicted"/>
<keyword evidence="1" id="KW-0863">Zinc-finger</keyword>